<dbReference type="SUPFAM" id="SSF50249">
    <property type="entry name" value="Nucleic acid-binding proteins"/>
    <property type="match status" value="1"/>
</dbReference>
<reference evidence="5" key="1">
    <citation type="journal article" date="2019" name="Int. J. Syst. Evol. Microbiol.">
        <title>The Global Catalogue of Microorganisms (GCM) 10K type strain sequencing project: providing services to taxonomists for standard genome sequencing and annotation.</title>
        <authorList>
            <consortium name="The Broad Institute Genomics Platform"/>
            <consortium name="The Broad Institute Genome Sequencing Center for Infectious Disease"/>
            <person name="Wu L."/>
            <person name="Ma J."/>
        </authorList>
    </citation>
    <scope>NUCLEOTIDE SEQUENCE [LARGE SCALE GENOMIC DNA]</scope>
    <source>
        <strain evidence="5">KCTC 19466</strain>
    </source>
</reference>
<evidence type="ECO:0008006" key="6">
    <source>
        <dbReference type="Google" id="ProtNLM"/>
    </source>
</evidence>
<dbReference type="InterPro" id="IPR000424">
    <property type="entry name" value="Primosome_PriB/ssb"/>
</dbReference>
<comment type="caution">
    <text evidence="4">The sequence shown here is derived from an EMBL/GenBank/DDBJ whole genome shotgun (WGS) entry which is preliminary data.</text>
</comment>
<proteinExistence type="predicted"/>
<dbReference type="InterPro" id="IPR012340">
    <property type="entry name" value="NA-bd_OB-fold"/>
</dbReference>
<dbReference type="PANTHER" id="PTHR10302:SF0">
    <property type="entry name" value="SINGLE-STRANDED DNA-BINDING PROTEIN, MITOCHONDRIAL"/>
    <property type="match status" value="1"/>
</dbReference>
<evidence type="ECO:0000256" key="1">
    <source>
        <dbReference type="ARBA" id="ARBA00023125"/>
    </source>
</evidence>
<evidence type="ECO:0000313" key="5">
    <source>
        <dbReference type="Proteomes" id="UP000642819"/>
    </source>
</evidence>
<keyword evidence="5" id="KW-1185">Reference proteome</keyword>
<sequence>MTDFVTIKGNLGADPKYSSRTGVPVARFNVGSTERRFNRASREWEDGHTNWHRIVVFRDQARNVAVSLGKGAAVVIHGRIRNRRVNQGTDAEPKWTYFSEIEADHVGVDLTRGYVNFFRGVAAEPPLGEGDGQPGPVSAPADPPPSVPGDGSGEAESAGQSPDPAASTGDWGTGFVSPSNGSARDAELDDEQEDGGDGHGDLDVRQAA</sequence>
<organism evidence="4 5">
    <name type="scientific">Zhihengliuella salsuginis</name>
    <dbReference type="NCBI Taxonomy" id="578222"/>
    <lineage>
        <taxon>Bacteria</taxon>
        <taxon>Bacillati</taxon>
        <taxon>Actinomycetota</taxon>
        <taxon>Actinomycetes</taxon>
        <taxon>Micrococcales</taxon>
        <taxon>Micrococcaceae</taxon>
        <taxon>Zhihengliuella</taxon>
    </lineage>
</organism>
<protein>
    <recommendedName>
        <fullName evidence="6">Single-stranded DNA-binding protein</fullName>
    </recommendedName>
</protein>
<dbReference type="RefSeq" id="WP_189348663.1">
    <property type="nucleotide sequence ID" value="NZ_BMXK01000002.1"/>
</dbReference>
<dbReference type="CDD" id="cd04496">
    <property type="entry name" value="SSB_OBF"/>
    <property type="match status" value="1"/>
</dbReference>
<dbReference type="Proteomes" id="UP000642819">
    <property type="component" value="Unassembled WGS sequence"/>
</dbReference>
<feature type="region of interest" description="Disordered" evidence="3">
    <location>
        <begin position="125"/>
        <end position="208"/>
    </location>
</feature>
<name>A0ABQ3GDV0_9MICC</name>
<accession>A0ABQ3GDV0</accession>
<dbReference type="PROSITE" id="PS50935">
    <property type="entry name" value="SSB"/>
    <property type="match status" value="1"/>
</dbReference>
<gene>
    <name evidence="4" type="ORF">GCM10008096_06240</name>
</gene>
<dbReference type="Pfam" id="PF00436">
    <property type="entry name" value="SSB"/>
    <property type="match status" value="1"/>
</dbReference>
<dbReference type="InterPro" id="IPR011344">
    <property type="entry name" value="ssDNA-bd"/>
</dbReference>
<dbReference type="EMBL" id="BMXK01000002">
    <property type="protein sequence ID" value="GHD01758.1"/>
    <property type="molecule type" value="Genomic_DNA"/>
</dbReference>
<evidence type="ECO:0000313" key="4">
    <source>
        <dbReference type="EMBL" id="GHD01758.1"/>
    </source>
</evidence>
<keyword evidence="1 2" id="KW-0238">DNA-binding</keyword>
<dbReference type="Gene3D" id="2.40.50.140">
    <property type="entry name" value="Nucleic acid-binding proteins"/>
    <property type="match status" value="1"/>
</dbReference>
<dbReference type="PANTHER" id="PTHR10302">
    <property type="entry name" value="SINGLE-STRANDED DNA-BINDING PROTEIN"/>
    <property type="match status" value="1"/>
</dbReference>
<evidence type="ECO:0000256" key="2">
    <source>
        <dbReference type="PROSITE-ProRule" id="PRU00252"/>
    </source>
</evidence>
<evidence type="ECO:0000256" key="3">
    <source>
        <dbReference type="SAM" id="MobiDB-lite"/>
    </source>
</evidence>
<feature type="compositionally biased region" description="Basic and acidic residues" evidence="3">
    <location>
        <begin position="196"/>
        <end position="208"/>
    </location>
</feature>